<feature type="transmembrane region" description="Helical" evidence="1">
    <location>
        <begin position="12"/>
        <end position="32"/>
    </location>
</feature>
<keyword evidence="1" id="KW-0812">Transmembrane</keyword>
<keyword evidence="3" id="KW-1185">Reference proteome</keyword>
<proteinExistence type="predicted"/>
<sequence>MTLENLSKNKKLILSILFDAIGMIPFIDLLWAPLSGYLMTKLYKGNTGRLAGVFSFIEEIIPGTDFIPSFTIMWFYTHVFSSEKKPEDTVVDLN</sequence>
<evidence type="ECO:0008006" key="4">
    <source>
        <dbReference type="Google" id="ProtNLM"/>
    </source>
</evidence>
<evidence type="ECO:0000313" key="3">
    <source>
        <dbReference type="Proteomes" id="UP001203687"/>
    </source>
</evidence>
<accession>A0ABT0H8I7</accession>
<dbReference type="EMBL" id="JALPQF010000007">
    <property type="protein sequence ID" value="MCK8480678.1"/>
    <property type="molecule type" value="Genomic_DNA"/>
</dbReference>
<evidence type="ECO:0000256" key="1">
    <source>
        <dbReference type="SAM" id="Phobius"/>
    </source>
</evidence>
<name>A0ABT0H8I7_9FLAO</name>
<dbReference type="RefSeq" id="WP_248412722.1">
    <property type="nucleotide sequence ID" value="NZ_JALPQF010000007.1"/>
</dbReference>
<organism evidence="2 3">
    <name type="scientific">Psychroserpens algicola</name>
    <dbReference type="NCBI Taxonomy" id="1719034"/>
    <lineage>
        <taxon>Bacteria</taxon>
        <taxon>Pseudomonadati</taxon>
        <taxon>Bacteroidota</taxon>
        <taxon>Flavobacteriia</taxon>
        <taxon>Flavobacteriales</taxon>
        <taxon>Flavobacteriaceae</taxon>
        <taxon>Psychroserpens</taxon>
    </lineage>
</organism>
<evidence type="ECO:0000313" key="2">
    <source>
        <dbReference type="EMBL" id="MCK8480678.1"/>
    </source>
</evidence>
<comment type="caution">
    <text evidence="2">The sequence shown here is derived from an EMBL/GenBank/DDBJ whole genome shotgun (WGS) entry which is preliminary data.</text>
</comment>
<dbReference type="Proteomes" id="UP001203687">
    <property type="component" value="Unassembled WGS sequence"/>
</dbReference>
<keyword evidence="1" id="KW-0472">Membrane</keyword>
<protein>
    <recommendedName>
        <fullName evidence="4">RDD family protein</fullName>
    </recommendedName>
</protein>
<reference evidence="2" key="1">
    <citation type="submission" date="2022-04" db="EMBL/GenBank/DDBJ databases">
        <authorList>
            <person name="Ren T."/>
        </authorList>
    </citation>
    <scope>NUCLEOTIDE SEQUENCE</scope>
    <source>
        <strain evidence="2">F63249</strain>
    </source>
</reference>
<gene>
    <name evidence="2" type="ORF">MUY34_08605</name>
</gene>
<keyword evidence="1" id="KW-1133">Transmembrane helix</keyword>